<dbReference type="KEGG" id="tva:75652764"/>
<name>A2E6B4_TRIV3</name>
<dbReference type="SMR" id="A2E6B4"/>
<gene>
    <name evidence="2" type="ORF">TVAG_459090</name>
</gene>
<evidence type="ECO:0000259" key="1">
    <source>
        <dbReference type="PROSITE" id="PS51352"/>
    </source>
</evidence>
<dbReference type="PROSITE" id="PS51352">
    <property type="entry name" value="THIOREDOXIN_2"/>
    <property type="match status" value="1"/>
</dbReference>
<feature type="domain" description="Thioredoxin" evidence="1">
    <location>
        <begin position="1"/>
        <end position="110"/>
    </location>
</feature>
<dbReference type="InterPro" id="IPR036249">
    <property type="entry name" value="Thioredoxin-like_sf"/>
</dbReference>
<reference evidence="2" key="2">
    <citation type="journal article" date="2007" name="Science">
        <title>Draft genome sequence of the sexually transmitted pathogen Trichomonas vaginalis.</title>
        <authorList>
            <person name="Carlton J.M."/>
            <person name="Hirt R.P."/>
            <person name="Silva J.C."/>
            <person name="Delcher A.L."/>
            <person name="Schatz M."/>
            <person name="Zhao Q."/>
            <person name="Wortman J.R."/>
            <person name="Bidwell S.L."/>
            <person name="Alsmark U.C.M."/>
            <person name="Besteiro S."/>
            <person name="Sicheritz-Ponten T."/>
            <person name="Noel C.J."/>
            <person name="Dacks J.B."/>
            <person name="Foster P.G."/>
            <person name="Simillion C."/>
            <person name="Van de Peer Y."/>
            <person name="Miranda-Saavedra D."/>
            <person name="Barton G.J."/>
            <person name="Westrop G.D."/>
            <person name="Mueller S."/>
            <person name="Dessi D."/>
            <person name="Fiori P.L."/>
            <person name="Ren Q."/>
            <person name="Paulsen I."/>
            <person name="Zhang H."/>
            <person name="Bastida-Corcuera F.D."/>
            <person name="Simoes-Barbosa A."/>
            <person name="Brown M.T."/>
            <person name="Hayes R.D."/>
            <person name="Mukherjee M."/>
            <person name="Okumura C.Y."/>
            <person name="Schneider R."/>
            <person name="Smith A.J."/>
            <person name="Vanacova S."/>
            <person name="Villalvazo M."/>
            <person name="Haas B.J."/>
            <person name="Pertea M."/>
            <person name="Feldblyum T.V."/>
            <person name="Utterback T.R."/>
            <person name="Shu C.L."/>
            <person name="Osoegawa K."/>
            <person name="de Jong P.J."/>
            <person name="Hrdy I."/>
            <person name="Horvathova L."/>
            <person name="Zubacova Z."/>
            <person name="Dolezal P."/>
            <person name="Malik S.B."/>
            <person name="Logsdon J.M. Jr."/>
            <person name="Henze K."/>
            <person name="Gupta A."/>
            <person name="Wang C.C."/>
            <person name="Dunne R.L."/>
            <person name="Upcroft J.A."/>
            <person name="Upcroft P."/>
            <person name="White O."/>
            <person name="Salzberg S.L."/>
            <person name="Tang P."/>
            <person name="Chiu C.-H."/>
            <person name="Lee Y.-S."/>
            <person name="Embley T.M."/>
            <person name="Coombs G.H."/>
            <person name="Mottram J.C."/>
            <person name="Tachezy J."/>
            <person name="Fraser-Liggett C.M."/>
            <person name="Johnson P.J."/>
        </authorList>
    </citation>
    <scope>NUCLEOTIDE SEQUENCE [LARGE SCALE GENOMIC DNA]</scope>
    <source>
        <strain evidence="2">G3</strain>
    </source>
</reference>
<dbReference type="RefSeq" id="XP_001324060.1">
    <property type="nucleotide sequence ID" value="XM_001324025.1"/>
</dbReference>
<dbReference type="EMBL" id="DS113312">
    <property type="protein sequence ID" value="EAY11837.1"/>
    <property type="molecule type" value="Genomic_DNA"/>
</dbReference>
<dbReference type="VEuPathDB" id="TrichDB:TVAG_459090"/>
<reference evidence="2" key="1">
    <citation type="submission" date="2006-10" db="EMBL/GenBank/DDBJ databases">
        <authorList>
            <person name="Amadeo P."/>
            <person name="Zhao Q."/>
            <person name="Wortman J."/>
            <person name="Fraser-Liggett C."/>
            <person name="Carlton J."/>
        </authorList>
    </citation>
    <scope>NUCLEOTIDE SEQUENCE</scope>
    <source>
        <strain evidence="2">G3</strain>
    </source>
</reference>
<dbReference type="InParanoid" id="A2E6B4"/>
<dbReference type="InterPro" id="IPR013766">
    <property type="entry name" value="Thioredoxin_domain"/>
</dbReference>
<dbReference type="InterPro" id="IPR050620">
    <property type="entry name" value="Thioredoxin_H-type-like"/>
</dbReference>
<evidence type="ECO:0000313" key="3">
    <source>
        <dbReference type="Proteomes" id="UP000001542"/>
    </source>
</evidence>
<evidence type="ECO:0000313" key="2">
    <source>
        <dbReference type="EMBL" id="EAY11837.1"/>
    </source>
</evidence>
<dbReference type="CDD" id="cd02947">
    <property type="entry name" value="TRX_family"/>
    <property type="match status" value="1"/>
</dbReference>
<accession>A2E6B4</accession>
<dbReference type="VEuPathDB" id="TrichDB:TVAGG3_0394740"/>
<dbReference type="Pfam" id="PF00085">
    <property type="entry name" value="Thioredoxin"/>
    <property type="match status" value="1"/>
</dbReference>
<dbReference type="OrthoDB" id="10263751at2759"/>
<keyword evidence="3" id="KW-1185">Reference proteome</keyword>
<dbReference type="Proteomes" id="UP000001542">
    <property type="component" value="Unassembled WGS sequence"/>
</dbReference>
<proteinExistence type="predicted"/>
<dbReference type="SUPFAM" id="SSF52833">
    <property type="entry name" value="Thioredoxin-like"/>
    <property type="match status" value="1"/>
</dbReference>
<dbReference type="PANTHER" id="PTHR10438:SF468">
    <property type="entry name" value="THIOREDOXIN-1-RELATED"/>
    <property type="match status" value="1"/>
</dbReference>
<dbReference type="STRING" id="5722.A2E6B4"/>
<dbReference type="PANTHER" id="PTHR10438">
    <property type="entry name" value="THIOREDOXIN"/>
    <property type="match status" value="1"/>
</dbReference>
<protein>
    <recommendedName>
        <fullName evidence="1">Thioredoxin domain-containing protein</fullName>
    </recommendedName>
</protein>
<dbReference type="AlphaFoldDB" id="A2E6B4"/>
<dbReference type="Gene3D" id="3.40.30.10">
    <property type="entry name" value="Glutaredoxin"/>
    <property type="match status" value="1"/>
</dbReference>
<sequence>MAEVITFNGSIQELNDLITGYSGLSILDLNAAWCSTCKRLSRKLPALAEDTPNTRFIKIDIDDNPEIKVYFGVDAIPSLKFLKGESKLQALDSYIGDNIDIIKGKISKLN</sequence>
<organism evidence="2 3">
    <name type="scientific">Trichomonas vaginalis (strain ATCC PRA-98 / G3)</name>
    <dbReference type="NCBI Taxonomy" id="412133"/>
    <lineage>
        <taxon>Eukaryota</taxon>
        <taxon>Metamonada</taxon>
        <taxon>Parabasalia</taxon>
        <taxon>Trichomonadida</taxon>
        <taxon>Trichomonadidae</taxon>
        <taxon>Trichomonas</taxon>
    </lineage>
</organism>
<dbReference type="FunCoup" id="A2E6B4">
    <property type="interactions" value="422"/>
</dbReference>